<gene>
    <name evidence="1" type="ORF">PFDG_04995</name>
</gene>
<organism evidence="1 2">
    <name type="scientific">Plasmodium falciparum (isolate Dd2)</name>
    <dbReference type="NCBI Taxonomy" id="57267"/>
    <lineage>
        <taxon>Eukaryota</taxon>
        <taxon>Sar</taxon>
        <taxon>Alveolata</taxon>
        <taxon>Apicomplexa</taxon>
        <taxon>Aconoidasida</taxon>
        <taxon>Haemosporida</taxon>
        <taxon>Plasmodiidae</taxon>
        <taxon>Plasmodium</taxon>
        <taxon>Plasmodium (Laverania)</taxon>
    </lineage>
</organism>
<dbReference type="KEGG" id="pfd:PFDG_04995"/>
<accession>A0A0L7M9C5</accession>
<evidence type="ECO:0000313" key="1">
    <source>
        <dbReference type="EMBL" id="KOB89447.1"/>
    </source>
</evidence>
<reference evidence="2" key="2">
    <citation type="submission" date="2006-09" db="EMBL/GenBank/DDBJ databases">
        <title>The genome sequence of Plasmodium falciparum Dd2.</title>
        <authorList>
            <consortium name="The Broad Institute Genome Sequencing Platform"/>
            <person name="Birren B."/>
            <person name="Lander E."/>
            <person name="Galagan J."/>
            <person name="Nusbaum C."/>
            <person name="Devon K."/>
            <person name="Henn M."/>
            <person name="Jaffe D."/>
            <person name="Butler J."/>
            <person name="Alvarez P."/>
            <person name="Gnerre S."/>
            <person name="Grabherr M."/>
            <person name="Kleber M."/>
            <person name="Mauceli E."/>
            <person name="Brockman W."/>
            <person name="MacCallum I.A."/>
            <person name="Rounsley S."/>
            <person name="Young S."/>
            <person name="LaButti K."/>
            <person name="Pushparaj V."/>
            <person name="DeCaprio D."/>
            <person name="Crawford M."/>
            <person name="Koehrsen M."/>
            <person name="Engels R."/>
            <person name="Montgomery P."/>
            <person name="Pearson M."/>
            <person name="Howarth C."/>
            <person name="Larson L."/>
            <person name="Luoma S."/>
            <person name="White J."/>
            <person name="Kodira C."/>
            <person name="Zeng Q."/>
            <person name="O'Leary S."/>
            <person name="Yandava C."/>
            <person name="Alvarado L."/>
            <person name="Wirth D."/>
            <person name="Volkman S."/>
            <person name="Hartl D."/>
        </authorList>
    </citation>
    <scope>NUCLEOTIDE SEQUENCE [LARGE SCALE GENOMIC DNA]</scope>
</reference>
<sequence length="68" mass="7819">MIDDEVFVSPNCLSAYCKLKSVWMQNRNITVKVEKSTTNSLKIMMLGDIGQGFEEEKILTSDIYNLWV</sequence>
<protein>
    <submittedName>
        <fullName evidence="1">Uncharacterized protein</fullName>
    </submittedName>
</protein>
<dbReference type="Proteomes" id="UP000054282">
    <property type="component" value="Unassembled WGS sequence"/>
</dbReference>
<name>A0A0L7M9C5_PLAF4</name>
<evidence type="ECO:0000313" key="2">
    <source>
        <dbReference type="Proteomes" id="UP000054282"/>
    </source>
</evidence>
<proteinExistence type="predicted"/>
<dbReference type="AlphaFoldDB" id="A0A0L7M9C5"/>
<dbReference type="EMBL" id="GG702446">
    <property type="protein sequence ID" value="KOB89447.1"/>
    <property type="molecule type" value="Genomic_DNA"/>
</dbReference>
<reference evidence="2" key="1">
    <citation type="submission" date="2006-09" db="EMBL/GenBank/DDBJ databases">
        <title>Annotation of Plasmodium falciparum Dd2.</title>
        <authorList>
            <consortium name="The Broad Institute Genome Sequencing Platform"/>
            <person name="Volkman S.K."/>
            <person name="Neafsey D.E."/>
            <person name="Dash A.P."/>
            <person name="Chitnis C.E."/>
            <person name="Hartl D.L."/>
            <person name="Young S.K."/>
            <person name="Zeng Q."/>
            <person name="Koehrsen M."/>
            <person name="Alvarado L."/>
            <person name="Berlin A."/>
            <person name="Borenstein D."/>
            <person name="Chapman S.B."/>
            <person name="Chen Z."/>
            <person name="Engels R."/>
            <person name="Freedman E."/>
            <person name="Gellesch M."/>
            <person name="Goldberg J."/>
            <person name="Griggs A."/>
            <person name="Gujja S."/>
            <person name="Heilman E.R."/>
            <person name="Heiman D.I."/>
            <person name="Howarth C."/>
            <person name="Jen D."/>
            <person name="Larson L."/>
            <person name="Mehta T."/>
            <person name="Neiman D."/>
            <person name="Park D."/>
            <person name="Pearson M."/>
            <person name="Roberts A."/>
            <person name="Saif S."/>
            <person name="Shea T."/>
            <person name="Shenoy N."/>
            <person name="Sisk P."/>
            <person name="Stolte C."/>
            <person name="Sykes S."/>
            <person name="Walk T."/>
            <person name="White J."/>
            <person name="Yandava C."/>
            <person name="Haas B."/>
            <person name="Henn M.R."/>
            <person name="Nusbaum C."/>
            <person name="Birren B."/>
        </authorList>
    </citation>
    <scope>NUCLEOTIDE SEQUENCE [LARGE SCALE GENOMIC DNA]</scope>
</reference>